<dbReference type="PANTHER" id="PTHR43280">
    <property type="entry name" value="ARAC-FAMILY TRANSCRIPTIONAL REGULATOR"/>
    <property type="match status" value="1"/>
</dbReference>
<dbReference type="InterPro" id="IPR009057">
    <property type="entry name" value="Homeodomain-like_sf"/>
</dbReference>
<keyword evidence="3" id="KW-0804">Transcription</keyword>
<dbReference type="PANTHER" id="PTHR43280:SF32">
    <property type="entry name" value="TRANSCRIPTIONAL REGULATORY PROTEIN"/>
    <property type="match status" value="1"/>
</dbReference>
<dbReference type="AlphaFoldDB" id="A0A4R4E3U9"/>
<dbReference type="Proteomes" id="UP000295164">
    <property type="component" value="Unassembled WGS sequence"/>
</dbReference>
<organism evidence="5 6">
    <name type="scientific">Flaviaesturariibacter aridisoli</name>
    <dbReference type="NCBI Taxonomy" id="2545761"/>
    <lineage>
        <taxon>Bacteria</taxon>
        <taxon>Pseudomonadati</taxon>
        <taxon>Bacteroidota</taxon>
        <taxon>Chitinophagia</taxon>
        <taxon>Chitinophagales</taxon>
        <taxon>Chitinophagaceae</taxon>
        <taxon>Flaviaestuariibacter</taxon>
    </lineage>
</organism>
<evidence type="ECO:0000256" key="3">
    <source>
        <dbReference type="ARBA" id="ARBA00023163"/>
    </source>
</evidence>
<dbReference type="OrthoDB" id="1007667at2"/>
<evidence type="ECO:0000256" key="1">
    <source>
        <dbReference type="ARBA" id="ARBA00023015"/>
    </source>
</evidence>
<evidence type="ECO:0000313" key="6">
    <source>
        <dbReference type="Proteomes" id="UP000295164"/>
    </source>
</evidence>
<sequence length="307" mass="34363">MRTTSPPLPSALPAAISIRNVSFQQVQHYLGLQNELFYLADSRDRPVNRALLRPFKLQEFSVLYVDSGTLTLRYGTETLQLSSGSLLLRLNDSVLQVRQFSADCRVRVLGFTRELVSRSGLHKKHLEALAFLSAQAHPHLVLTESEATAIGALLDMLQAKSRLTGKPPFYEETVAHAFALLALELAVSLQRVHGRSLHGTQRSGHLALQFLNLVQEHVTQERSVQFYAARLNVTPKYLSRCVKEATGRTCSEQIDELVVLEAKVLLDDPGLSIAQVADRLHFSNPFYFSRFFKSHTGLTPSSYRHAN</sequence>
<keyword evidence="6" id="KW-1185">Reference proteome</keyword>
<dbReference type="GO" id="GO:0003700">
    <property type="term" value="F:DNA-binding transcription factor activity"/>
    <property type="evidence" value="ECO:0007669"/>
    <property type="project" value="InterPro"/>
</dbReference>
<dbReference type="InterPro" id="IPR020449">
    <property type="entry name" value="Tscrpt_reg_AraC-type_HTH"/>
</dbReference>
<dbReference type="InterPro" id="IPR018060">
    <property type="entry name" value="HTH_AraC"/>
</dbReference>
<feature type="domain" description="HTH araC/xylS-type" evidence="4">
    <location>
        <begin position="208"/>
        <end position="306"/>
    </location>
</feature>
<dbReference type="Gene3D" id="1.10.10.60">
    <property type="entry name" value="Homeodomain-like"/>
    <property type="match status" value="1"/>
</dbReference>
<evidence type="ECO:0000259" key="4">
    <source>
        <dbReference type="PROSITE" id="PS01124"/>
    </source>
</evidence>
<dbReference type="Pfam" id="PF12833">
    <property type="entry name" value="HTH_18"/>
    <property type="match status" value="1"/>
</dbReference>
<dbReference type="PROSITE" id="PS01124">
    <property type="entry name" value="HTH_ARAC_FAMILY_2"/>
    <property type="match status" value="1"/>
</dbReference>
<keyword evidence="1" id="KW-0805">Transcription regulation</keyword>
<evidence type="ECO:0000256" key="2">
    <source>
        <dbReference type="ARBA" id="ARBA00023125"/>
    </source>
</evidence>
<protein>
    <submittedName>
        <fullName evidence="5">AraC family transcriptional regulator</fullName>
    </submittedName>
</protein>
<dbReference type="SUPFAM" id="SSF46689">
    <property type="entry name" value="Homeodomain-like"/>
    <property type="match status" value="1"/>
</dbReference>
<gene>
    <name evidence="5" type="ORF">E0486_06670</name>
</gene>
<name>A0A4R4E3U9_9BACT</name>
<reference evidence="5 6" key="1">
    <citation type="submission" date="2019-03" db="EMBL/GenBank/DDBJ databases">
        <authorList>
            <person name="Kim M.K.M."/>
        </authorList>
    </citation>
    <scope>NUCLEOTIDE SEQUENCE [LARGE SCALE GENOMIC DNA]</scope>
    <source>
        <strain evidence="5 6">17J68-15</strain>
    </source>
</reference>
<evidence type="ECO:0000313" key="5">
    <source>
        <dbReference type="EMBL" id="TCZ73350.1"/>
    </source>
</evidence>
<dbReference type="SMART" id="SM00342">
    <property type="entry name" value="HTH_ARAC"/>
    <property type="match status" value="1"/>
</dbReference>
<comment type="caution">
    <text evidence="5">The sequence shown here is derived from an EMBL/GenBank/DDBJ whole genome shotgun (WGS) entry which is preliminary data.</text>
</comment>
<dbReference type="GO" id="GO:0043565">
    <property type="term" value="F:sequence-specific DNA binding"/>
    <property type="evidence" value="ECO:0007669"/>
    <property type="project" value="InterPro"/>
</dbReference>
<dbReference type="EMBL" id="SKFH01000007">
    <property type="protein sequence ID" value="TCZ73350.1"/>
    <property type="molecule type" value="Genomic_DNA"/>
</dbReference>
<proteinExistence type="predicted"/>
<dbReference type="RefSeq" id="WP_131851369.1">
    <property type="nucleotide sequence ID" value="NZ_SKFH01000007.1"/>
</dbReference>
<keyword evidence="2" id="KW-0238">DNA-binding</keyword>
<accession>A0A4R4E3U9</accession>
<dbReference type="PRINTS" id="PR00032">
    <property type="entry name" value="HTHARAC"/>
</dbReference>